<reference evidence="4" key="1">
    <citation type="submission" date="2016-04" db="EMBL/GenBank/DDBJ databases">
        <authorList>
            <person name="Evans L.H."/>
            <person name="Alamgir A."/>
            <person name="Owens N."/>
            <person name="Weber N.D."/>
            <person name="Virtaneva K."/>
            <person name="Barbian K."/>
            <person name="Babar A."/>
            <person name="Rosenke K."/>
        </authorList>
    </citation>
    <scope>NUCLEOTIDE SEQUENCE [LARGE SCALE GENOMIC DNA]</scope>
    <source>
        <strain evidence="4">CBS 101.48</strain>
    </source>
</reference>
<evidence type="ECO:0000313" key="5">
    <source>
        <dbReference type="Proteomes" id="UP000078561"/>
    </source>
</evidence>
<evidence type="ECO:0000256" key="2">
    <source>
        <dbReference type="SAM" id="MobiDB-lite"/>
    </source>
</evidence>
<keyword evidence="1" id="KW-0479">Metal-binding</keyword>
<dbReference type="STRING" id="4829.A0A163LTZ3"/>
<dbReference type="OrthoDB" id="2379842at2759"/>
<dbReference type="InterPro" id="IPR018289">
    <property type="entry name" value="MULE_transposase_dom"/>
</dbReference>
<dbReference type="InParanoid" id="A0A163LTZ3"/>
<feature type="region of interest" description="Disordered" evidence="2">
    <location>
        <begin position="672"/>
        <end position="693"/>
    </location>
</feature>
<dbReference type="CDD" id="cd22744">
    <property type="entry name" value="OTU"/>
    <property type="match status" value="1"/>
</dbReference>
<dbReference type="EMBL" id="LT551165">
    <property type="protein sequence ID" value="SAL96578.1"/>
    <property type="molecule type" value="Genomic_DNA"/>
</dbReference>
<dbReference type="PROSITE" id="PS50966">
    <property type="entry name" value="ZF_SWIM"/>
    <property type="match status" value="1"/>
</dbReference>
<feature type="domain" description="SWIM-type" evidence="3">
    <location>
        <begin position="535"/>
        <end position="573"/>
    </location>
</feature>
<dbReference type="GO" id="GO:0008270">
    <property type="term" value="F:zinc ion binding"/>
    <property type="evidence" value="ECO:0007669"/>
    <property type="project" value="UniProtKB-KW"/>
</dbReference>
<dbReference type="OMA" id="DIRCATH"/>
<dbReference type="Gene3D" id="3.90.70.80">
    <property type="match status" value="1"/>
</dbReference>
<evidence type="ECO:0000256" key="1">
    <source>
        <dbReference type="PROSITE-ProRule" id="PRU00325"/>
    </source>
</evidence>
<dbReference type="InterPro" id="IPR007527">
    <property type="entry name" value="Znf_SWIM"/>
</dbReference>
<keyword evidence="5" id="KW-1185">Reference proteome</keyword>
<dbReference type="PANTHER" id="PTHR47718">
    <property type="entry name" value="OS01G0519700 PROTEIN"/>
    <property type="match status" value="1"/>
</dbReference>
<sequence length="899" mass="102352">MSSEQPIVPVIGKEFATLNDCRNFIQAFAKQSGFAVGTKYSNNTKGNLSLGCVHHGRYYKGRTTIDIVDESANDNDDDDDADVIDMTSKAPAIKKRNCKTRRIGCLANFFFYRGPDKNNNYRLTSMKMEHNHPMASSISTYHVHRQLSDQQAAQVWRMVSAKVAPRAIVDFMAGEGCNMIANDVANLTQRRFSGMDTASCKDMAGFIVYLEAHAYEVRWCLDMNDRVVALFFTHQKCIQLARKFNEVVIMDATYKTNQLKLPFINMVGVNNIGCNDKTLSTFAIAGAWITAENESSYTWVLEQLNNTVYLDGKWKPALFVTDQETALVNGIESIFSTSQHILCYVHLSKNLKTNTAKYFTSVEEFDKADRFFKRMCLAATRDAFDCAHDSLMSLALKSTNDKGAGVKAFLSRLMVTKETDPKDMEKLEKVEKKWAGMHVNKLAHLGCQSTNRVEGGHATLKSILTNAGGNLQKAYESVHKWYTGMHEKGNRFMDKSLLFPETTKFIGSVYEHRVSHLRSKISAFAYAKIKLEITFAWEFDEKDYQPKDSCTCPLRHAFMLPCRHLIPRQAIPVPFSMIGRRWIICDEVLQQLADNEIVDEQHDTNTDTNSTEQHQDDINTTVTETLKNKFYSIISEIDSKANDVTNQELETAIGQLESINNSLVDRKQITNILPPLQKQKPKGRPSSTKRNASQFEVVDATIKKKAKLLTKMAKINTHPYQHLHPSVQIDKVHSEFNPKGDGNCGFRSLAFEIVGDEDLYGDIKDAMLERLTTHKDWYLKNGIFTDDDTKKMDELLRKRGSVSTQHWFYTPDCCQLAADTFEHPIHFHSSLGAMLYLPLVNTSYFKNKPIVLHLQSSHITLVKYRSRTQIRHPSIYPIYEGVCRRSNIESRLPQYKNKD</sequence>
<name>A0A163LTZ3_ABSGL</name>
<evidence type="ECO:0000313" key="4">
    <source>
        <dbReference type="EMBL" id="SAL96578.1"/>
    </source>
</evidence>
<dbReference type="PANTHER" id="PTHR47718:SF3">
    <property type="entry name" value="PROTEIN FAR1-RELATED SEQUENCE 5-LIKE"/>
    <property type="match status" value="1"/>
</dbReference>
<organism evidence="4">
    <name type="scientific">Absidia glauca</name>
    <name type="common">Pin mould</name>
    <dbReference type="NCBI Taxonomy" id="4829"/>
    <lineage>
        <taxon>Eukaryota</taxon>
        <taxon>Fungi</taxon>
        <taxon>Fungi incertae sedis</taxon>
        <taxon>Mucoromycota</taxon>
        <taxon>Mucoromycotina</taxon>
        <taxon>Mucoromycetes</taxon>
        <taxon>Mucorales</taxon>
        <taxon>Cunninghamellaceae</taxon>
        <taxon>Absidia</taxon>
    </lineage>
</organism>
<keyword evidence="1" id="KW-0862">Zinc</keyword>
<dbReference type="Pfam" id="PF10551">
    <property type="entry name" value="MULE"/>
    <property type="match status" value="1"/>
</dbReference>
<protein>
    <recommendedName>
        <fullName evidence="3">SWIM-type domain-containing protein</fullName>
    </recommendedName>
</protein>
<gene>
    <name evidence="4" type="primary">ABSGL_01994.1 scaffold 2596</name>
</gene>
<keyword evidence="1" id="KW-0863">Zinc-finger</keyword>
<dbReference type="AlphaFoldDB" id="A0A163LTZ3"/>
<evidence type="ECO:0000259" key="3">
    <source>
        <dbReference type="PROSITE" id="PS50966"/>
    </source>
</evidence>
<accession>A0A163LTZ3</accession>
<dbReference type="Proteomes" id="UP000078561">
    <property type="component" value="Unassembled WGS sequence"/>
</dbReference>
<proteinExistence type="predicted"/>